<keyword evidence="3" id="KW-1185">Reference proteome</keyword>
<evidence type="ECO:0000313" key="3">
    <source>
        <dbReference type="Proteomes" id="UP000199754"/>
    </source>
</evidence>
<dbReference type="AlphaFoldDB" id="A0A221JXR1"/>
<dbReference type="PANTHER" id="PTHR35528:SF3">
    <property type="entry name" value="BLL1675 PROTEIN"/>
    <property type="match status" value="1"/>
</dbReference>
<protein>
    <submittedName>
        <fullName evidence="2">DDE domain protein</fullName>
    </submittedName>
</protein>
<dbReference type="PANTHER" id="PTHR35528">
    <property type="entry name" value="BLL1675 PROTEIN"/>
    <property type="match status" value="1"/>
</dbReference>
<gene>
    <name evidence="2" type="ORF">SULPSESMR1_00710</name>
</gene>
<dbReference type="Proteomes" id="UP000199754">
    <property type="component" value="Chromosome"/>
</dbReference>
<organism evidence="2 3">
    <name type="scientific">Pseudosulfitobacter pseudonitzschiae</name>
    <dbReference type="NCBI Taxonomy" id="1402135"/>
    <lineage>
        <taxon>Bacteria</taxon>
        <taxon>Pseudomonadati</taxon>
        <taxon>Pseudomonadota</taxon>
        <taxon>Alphaproteobacteria</taxon>
        <taxon>Rhodobacterales</taxon>
        <taxon>Roseobacteraceae</taxon>
        <taxon>Pseudosulfitobacter</taxon>
    </lineage>
</organism>
<dbReference type="KEGG" id="spse:SULPSESMR1_00710"/>
<dbReference type="InterPro" id="IPR032874">
    <property type="entry name" value="DDE_dom"/>
</dbReference>
<dbReference type="EMBL" id="CP022415">
    <property type="protein sequence ID" value="ASM71541.1"/>
    <property type="molecule type" value="Genomic_DNA"/>
</dbReference>
<dbReference type="Pfam" id="PF13610">
    <property type="entry name" value="DDE_Tnp_IS240"/>
    <property type="match status" value="1"/>
</dbReference>
<accession>A0A221JXR1</accession>
<evidence type="ECO:0000313" key="2">
    <source>
        <dbReference type="EMBL" id="ASM71541.1"/>
    </source>
</evidence>
<name>A0A221JXR1_9RHOB</name>
<feature type="domain" description="DDE" evidence="1">
    <location>
        <begin position="37"/>
        <end position="100"/>
    </location>
</feature>
<sequence>MAERGIVVSYEMIRVWVEKFGAQIAKQVRAARQTPSDKWHLDEVVIVIHGVKHWLWRAMDSNGEVLDILFQSRRNARAARRFIAGLVARRGKPRVIVTNK</sequence>
<reference evidence="2 3" key="1">
    <citation type="submission" date="2017-07" db="EMBL/GenBank/DDBJ databases">
        <title>Genome Sequence of Sulfitobacter pseudonitzschiae Strain SMR1 Isolated from a culture of the Diatom Skeletonema marinoi.</title>
        <authorList>
            <person name="Topel M."/>
            <person name="Pinder M.I.M."/>
            <person name="Johansson O.N."/>
            <person name="Kourtchenko O."/>
            <person name="Godhe A."/>
            <person name="Clarke A.K."/>
        </authorList>
    </citation>
    <scope>NUCLEOTIDE SEQUENCE [LARGE SCALE GENOMIC DNA]</scope>
    <source>
        <strain evidence="2 3">SMR1</strain>
    </source>
</reference>
<proteinExistence type="predicted"/>
<evidence type="ECO:0000259" key="1">
    <source>
        <dbReference type="Pfam" id="PF13610"/>
    </source>
</evidence>
<dbReference type="InterPro" id="IPR052183">
    <property type="entry name" value="IS_Transposase"/>
</dbReference>